<gene>
    <name evidence="1" type="ORF">M878_18115</name>
</gene>
<dbReference type="HOGENOM" id="CLU_1712299_0_0_11"/>
<name>V6KF07_STRRC</name>
<evidence type="ECO:0000313" key="1">
    <source>
        <dbReference type="EMBL" id="EST30633.1"/>
    </source>
</evidence>
<organism evidence="1 2">
    <name type="scientific">Streptomyces roseochromogenus subsp. oscitans DS 12.976</name>
    <dbReference type="NCBI Taxonomy" id="1352936"/>
    <lineage>
        <taxon>Bacteria</taxon>
        <taxon>Bacillati</taxon>
        <taxon>Actinomycetota</taxon>
        <taxon>Actinomycetes</taxon>
        <taxon>Kitasatosporales</taxon>
        <taxon>Streptomycetaceae</taxon>
        <taxon>Streptomyces</taxon>
    </lineage>
</organism>
<comment type="caution">
    <text evidence="1">The sequence shown here is derived from an EMBL/GenBank/DDBJ whole genome shotgun (WGS) entry which is preliminary data.</text>
</comment>
<sequence>MRDARQDWSGDLRVRDLQVDEGLLGCCLLLRVMAGAVPVHAKATAVSAASRSMAKPASATLPWAKPDGDPKTFRLLFVDAKGRAYNRSVFNMGDRKRALAAADAIPPRERGARYLQAAPEDGMHALRHACASVLLDGGESIKVLSEHLAPLRH</sequence>
<dbReference type="Proteomes" id="UP000017984">
    <property type="component" value="Chromosome"/>
</dbReference>
<dbReference type="EMBL" id="AWQX01000158">
    <property type="protein sequence ID" value="EST30633.1"/>
    <property type="molecule type" value="Genomic_DNA"/>
</dbReference>
<proteinExistence type="predicted"/>
<protein>
    <recommendedName>
        <fullName evidence="3">Tyr recombinase domain-containing protein</fullName>
    </recommendedName>
</protein>
<keyword evidence="2" id="KW-1185">Reference proteome</keyword>
<dbReference type="GO" id="GO:0003677">
    <property type="term" value="F:DNA binding"/>
    <property type="evidence" value="ECO:0007669"/>
    <property type="project" value="InterPro"/>
</dbReference>
<dbReference type="PATRIC" id="fig|1352936.5.peg.3803"/>
<reference evidence="1 2" key="1">
    <citation type="journal article" date="2014" name="Genome Announc.">
        <title>Draft Genome Sequence of Streptomyces roseochromogenes subsp. oscitans DS 12.976, Producer of the Aminocoumarin Antibiotic Clorobiocin.</title>
        <authorList>
            <person name="Ruckert C."/>
            <person name="Kalinowski J."/>
            <person name="Heide L."/>
            <person name="Apel A.K."/>
        </authorList>
    </citation>
    <scope>NUCLEOTIDE SEQUENCE [LARGE SCALE GENOMIC DNA]</scope>
    <source>
        <strain evidence="1 2">DS 12.976</strain>
    </source>
</reference>
<dbReference type="GO" id="GO:0015074">
    <property type="term" value="P:DNA integration"/>
    <property type="evidence" value="ECO:0007669"/>
    <property type="project" value="InterPro"/>
</dbReference>
<dbReference type="InterPro" id="IPR013762">
    <property type="entry name" value="Integrase-like_cat_sf"/>
</dbReference>
<accession>V6KF07</accession>
<dbReference type="Gene3D" id="1.10.443.10">
    <property type="entry name" value="Intergrase catalytic core"/>
    <property type="match status" value="1"/>
</dbReference>
<dbReference type="AlphaFoldDB" id="V6KF07"/>
<dbReference type="STRING" id="1352936.M878_18115"/>
<evidence type="ECO:0008006" key="3">
    <source>
        <dbReference type="Google" id="ProtNLM"/>
    </source>
</evidence>
<evidence type="ECO:0000313" key="2">
    <source>
        <dbReference type="Proteomes" id="UP000017984"/>
    </source>
</evidence>
<dbReference type="GO" id="GO:0006310">
    <property type="term" value="P:DNA recombination"/>
    <property type="evidence" value="ECO:0007669"/>
    <property type="project" value="InterPro"/>
</dbReference>